<keyword evidence="3" id="KW-1185">Reference proteome</keyword>
<dbReference type="EMBL" id="RFLY01000012">
    <property type="protein sequence ID" value="RMH90918.1"/>
    <property type="molecule type" value="Genomic_DNA"/>
</dbReference>
<evidence type="ECO:0000313" key="2">
    <source>
        <dbReference type="EMBL" id="RMH90918.1"/>
    </source>
</evidence>
<keyword evidence="1" id="KW-0812">Transmembrane</keyword>
<dbReference type="AlphaFoldDB" id="A0A3M2HPG7"/>
<dbReference type="GO" id="GO:0005886">
    <property type="term" value="C:plasma membrane"/>
    <property type="evidence" value="ECO:0007669"/>
    <property type="project" value="TreeGrafter"/>
</dbReference>
<feature type="transmembrane region" description="Helical" evidence="1">
    <location>
        <begin position="12"/>
        <end position="32"/>
    </location>
</feature>
<feature type="transmembrane region" description="Helical" evidence="1">
    <location>
        <begin position="70"/>
        <end position="90"/>
    </location>
</feature>
<evidence type="ECO:0008006" key="4">
    <source>
        <dbReference type="Google" id="ProtNLM"/>
    </source>
</evidence>
<sequence>MIEFYPQIKSAHVHLVMSSVALFALRGGFSLFSARWPRHAAARYASYAIDTALLTSGAMLLTILPGALFANGWLAVKLGLLVVYVVFGILSMRASFPRARRLGFYLAALATVFWMYGIARLHHPLGWALRWFG</sequence>
<dbReference type="PIRSF" id="PIRSF005610">
    <property type="entry name" value="SirB"/>
    <property type="match status" value="1"/>
</dbReference>
<gene>
    <name evidence="2" type="ORF">EBB59_09065</name>
</gene>
<accession>A0A3M2HPG7</accession>
<organism evidence="2 3">
    <name type="scientific">Solilutibacter pythonis</name>
    <dbReference type="NCBI Taxonomy" id="2483112"/>
    <lineage>
        <taxon>Bacteria</taxon>
        <taxon>Pseudomonadati</taxon>
        <taxon>Pseudomonadota</taxon>
        <taxon>Gammaproteobacteria</taxon>
        <taxon>Lysobacterales</taxon>
        <taxon>Lysobacteraceae</taxon>
        <taxon>Solilutibacter</taxon>
    </lineage>
</organism>
<evidence type="ECO:0000256" key="1">
    <source>
        <dbReference type="SAM" id="Phobius"/>
    </source>
</evidence>
<dbReference type="PANTHER" id="PTHR39594">
    <property type="entry name" value="PROTEIN YCHQ"/>
    <property type="match status" value="1"/>
</dbReference>
<keyword evidence="1" id="KW-1133">Transmembrane helix</keyword>
<protein>
    <recommendedName>
        <fullName evidence="4">Regulator SirB</fullName>
    </recommendedName>
</protein>
<feature type="transmembrane region" description="Helical" evidence="1">
    <location>
        <begin position="102"/>
        <end position="119"/>
    </location>
</feature>
<evidence type="ECO:0000313" key="3">
    <source>
        <dbReference type="Proteomes" id="UP000275012"/>
    </source>
</evidence>
<feature type="transmembrane region" description="Helical" evidence="1">
    <location>
        <begin position="44"/>
        <end position="64"/>
    </location>
</feature>
<dbReference type="Proteomes" id="UP000275012">
    <property type="component" value="Unassembled WGS sequence"/>
</dbReference>
<dbReference type="Pfam" id="PF04247">
    <property type="entry name" value="SirB"/>
    <property type="match status" value="1"/>
</dbReference>
<keyword evidence="1" id="KW-0472">Membrane</keyword>
<reference evidence="2 3" key="1">
    <citation type="submission" date="2018-10" db="EMBL/GenBank/DDBJ databases">
        <title>Proposal of Lysobacter pythonis sp. nov. isolated from royal pythons (Python regius).</title>
        <authorList>
            <person name="Hans-Juergen B."/>
            <person name="Huptas C."/>
            <person name="Sandra B."/>
            <person name="Igor L."/>
            <person name="Joachim S."/>
            <person name="Siegfried S."/>
            <person name="Mareike W."/>
            <person name="Peter K."/>
        </authorList>
    </citation>
    <scope>NUCLEOTIDE SEQUENCE [LARGE SCALE GENOMIC DNA]</scope>
    <source>
        <strain evidence="2 3">4284/11</strain>
    </source>
</reference>
<proteinExistence type="predicted"/>
<dbReference type="PANTHER" id="PTHR39594:SF1">
    <property type="entry name" value="PROTEIN YCHQ"/>
    <property type="match status" value="1"/>
</dbReference>
<dbReference type="InterPro" id="IPR007360">
    <property type="entry name" value="SirB"/>
</dbReference>
<dbReference type="OrthoDB" id="5588650at2"/>
<dbReference type="RefSeq" id="WP_122101842.1">
    <property type="nucleotide sequence ID" value="NZ_RFLY01000012.1"/>
</dbReference>
<comment type="caution">
    <text evidence="2">The sequence shown here is derived from an EMBL/GenBank/DDBJ whole genome shotgun (WGS) entry which is preliminary data.</text>
</comment>
<name>A0A3M2HPG7_9GAMM</name>